<accession>A0AAW1WSN7</accession>
<sequence length="127" mass="14467">MPDNKMLGRAIKDPEKLKIIASNPRRYTGRPRVGSRREIARVCEYIQDNLSRVTSPVLSVHGSADGVTCPTSSKLLYEKASLKIYDGMYHSLIQGEPDENANIVLRDMREWIDDRVHKYGVMDPNLH</sequence>
<dbReference type="InterPro" id="IPR029058">
    <property type="entry name" value="AB_hydrolase_fold"/>
</dbReference>
<dbReference type="PANTHER" id="PTHR11614">
    <property type="entry name" value="PHOSPHOLIPASE-RELATED"/>
    <property type="match status" value="1"/>
</dbReference>
<dbReference type="InterPro" id="IPR051044">
    <property type="entry name" value="MAG_DAG_Lipase"/>
</dbReference>
<keyword evidence="3" id="KW-1185">Reference proteome</keyword>
<name>A0AAW1WSN7_RUBAR</name>
<protein>
    <recommendedName>
        <fullName evidence="1">Serine aminopeptidase S33 domain-containing protein</fullName>
    </recommendedName>
</protein>
<dbReference type="InterPro" id="IPR022742">
    <property type="entry name" value="Hydrolase_4"/>
</dbReference>
<evidence type="ECO:0000313" key="2">
    <source>
        <dbReference type="EMBL" id="KAK9927312.1"/>
    </source>
</evidence>
<dbReference type="Proteomes" id="UP001457282">
    <property type="component" value="Unassembled WGS sequence"/>
</dbReference>
<evidence type="ECO:0000313" key="3">
    <source>
        <dbReference type="Proteomes" id="UP001457282"/>
    </source>
</evidence>
<dbReference type="AlphaFoldDB" id="A0AAW1WSN7"/>
<dbReference type="SUPFAM" id="SSF53474">
    <property type="entry name" value="alpha/beta-Hydrolases"/>
    <property type="match status" value="1"/>
</dbReference>
<feature type="domain" description="Serine aminopeptidase S33" evidence="1">
    <location>
        <begin position="8"/>
        <end position="97"/>
    </location>
</feature>
<reference evidence="2 3" key="1">
    <citation type="journal article" date="2023" name="G3 (Bethesda)">
        <title>A chromosome-length genome assembly and annotation of blackberry (Rubus argutus, cv. 'Hillquist').</title>
        <authorList>
            <person name="Bruna T."/>
            <person name="Aryal R."/>
            <person name="Dudchenko O."/>
            <person name="Sargent D.J."/>
            <person name="Mead D."/>
            <person name="Buti M."/>
            <person name="Cavallini A."/>
            <person name="Hytonen T."/>
            <person name="Andres J."/>
            <person name="Pham M."/>
            <person name="Weisz D."/>
            <person name="Mascagni F."/>
            <person name="Usai G."/>
            <person name="Natali L."/>
            <person name="Bassil N."/>
            <person name="Fernandez G.E."/>
            <person name="Lomsadze A."/>
            <person name="Armour M."/>
            <person name="Olukolu B."/>
            <person name="Poorten T."/>
            <person name="Britton C."/>
            <person name="Davik J."/>
            <person name="Ashrafi H."/>
            <person name="Aiden E.L."/>
            <person name="Borodovsky M."/>
            <person name="Worthington M."/>
        </authorList>
    </citation>
    <scope>NUCLEOTIDE SEQUENCE [LARGE SCALE GENOMIC DNA]</scope>
    <source>
        <strain evidence="2">PI 553951</strain>
    </source>
</reference>
<gene>
    <name evidence="2" type="ORF">M0R45_024501</name>
</gene>
<organism evidence="2 3">
    <name type="scientific">Rubus argutus</name>
    <name type="common">Southern blackberry</name>
    <dbReference type="NCBI Taxonomy" id="59490"/>
    <lineage>
        <taxon>Eukaryota</taxon>
        <taxon>Viridiplantae</taxon>
        <taxon>Streptophyta</taxon>
        <taxon>Embryophyta</taxon>
        <taxon>Tracheophyta</taxon>
        <taxon>Spermatophyta</taxon>
        <taxon>Magnoliopsida</taxon>
        <taxon>eudicotyledons</taxon>
        <taxon>Gunneridae</taxon>
        <taxon>Pentapetalae</taxon>
        <taxon>rosids</taxon>
        <taxon>fabids</taxon>
        <taxon>Rosales</taxon>
        <taxon>Rosaceae</taxon>
        <taxon>Rosoideae</taxon>
        <taxon>Rosoideae incertae sedis</taxon>
        <taxon>Rubus</taxon>
    </lineage>
</organism>
<dbReference type="Pfam" id="PF12146">
    <property type="entry name" value="Hydrolase_4"/>
    <property type="match status" value="1"/>
</dbReference>
<evidence type="ECO:0000259" key="1">
    <source>
        <dbReference type="Pfam" id="PF12146"/>
    </source>
</evidence>
<proteinExistence type="predicted"/>
<comment type="caution">
    <text evidence="2">The sequence shown here is derived from an EMBL/GenBank/DDBJ whole genome shotgun (WGS) entry which is preliminary data.</text>
</comment>
<dbReference type="Gene3D" id="3.40.50.1820">
    <property type="entry name" value="alpha/beta hydrolase"/>
    <property type="match status" value="1"/>
</dbReference>
<dbReference type="EMBL" id="JBEDUW010000005">
    <property type="protein sequence ID" value="KAK9927312.1"/>
    <property type="molecule type" value="Genomic_DNA"/>
</dbReference>